<dbReference type="EMBL" id="ML976722">
    <property type="protein sequence ID" value="KAF1968275.1"/>
    <property type="molecule type" value="Genomic_DNA"/>
</dbReference>
<dbReference type="Proteomes" id="UP000800036">
    <property type="component" value="Unassembled WGS sequence"/>
</dbReference>
<dbReference type="Gene3D" id="1.25.40.20">
    <property type="entry name" value="Ankyrin repeat-containing domain"/>
    <property type="match status" value="1"/>
</dbReference>
<dbReference type="InterPro" id="IPR036770">
    <property type="entry name" value="Ankyrin_rpt-contain_sf"/>
</dbReference>
<proteinExistence type="predicted"/>
<dbReference type="OrthoDB" id="366390at2759"/>
<protein>
    <submittedName>
        <fullName evidence="1">Uncharacterized protein</fullName>
    </submittedName>
</protein>
<dbReference type="AlphaFoldDB" id="A0A6A5UTY0"/>
<name>A0A6A5UTY0_9PLEO</name>
<accession>A0A6A5UTY0</accession>
<reference evidence="1" key="1">
    <citation type="journal article" date="2020" name="Stud. Mycol.">
        <title>101 Dothideomycetes genomes: a test case for predicting lifestyles and emergence of pathogens.</title>
        <authorList>
            <person name="Haridas S."/>
            <person name="Albert R."/>
            <person name="Binder M."/>
            <person name="Bloem J."/>
            <person name="Labutti K."/>
            <person name="Salamov A."/>
            <person name="Andreopoulos B."/>
            <person name="Baker S."/>
            <person name="Barry K."/>
            <person name="Bills G."/>
            <person name="Bluhm B."/>
            <person name="Cannon C."/>
            <person name="Castanera R."/>
            <person name="Culley D."/>
            <person name="Daum C."/>
            <person name="Ezra D."/>
            <person name="Gonzalez J."/>
            <person name="Henrissat B."/>
            <person name="Kuo A."/>
            <person name="Liang C."/>
            <person name="Lipzen A."/>
            <person name="Lutzoni F."/>
            <person name="Magnuson J."/>
            <person name="Mondo S."/>
            <person name="Nolan M."/>
            <person name="Ohm R."/>
            <person name="Pangilinan J."/>
            <person name="Park H.-J."/>
            <person name="Ramirez L."/>
            <person name="Alfaro M."/>
            <person name="Sun H."/>
            <person name="Tritt A."/>
            <person name="Yoshinaga Y."/>
            <person name="Zwiers L.-H."/>
            <person name="Turgeon B."/>
            <person name="Goodwin S."/>
            <person name="Spatafora J."/>
            <person name="Crous P."/>
            <person name="Grigoriev I."/>
        </authorList>
    </citation>
    <scope>NUCLEOTIDE SEQUENCE</scope>
    <source>
        <strain evidence="1">CBS 107.79</strain>
    </source>
</reference>
<sequence length="571" mass="64221">MHWQTSPNATVGRRYFCSTQRRYVSAESLLYWALYSEFALHLLHGLTSQALDAVTLTFTLTSTRDTHLRKRSCSPCDTTNLTSPLEAGPPHLTSPHLTLLLIAPSALCSCYPENVVLLDLPPETLQRIIQAYVARVGVGKTWKKREVCKTFNTFLTEEIFAHQSITAYTRGRGKALFRNGLVAFLEYRITNSRGALDFLPAILRKAVDEIMKITGETSDDARTSYFKKAATVTQKNCKDPFNSLVNSGKRAARLSAKDTHDGLLLCLISGMGNTTLAEEVLKYCPDVWHSTYCFGSPMEVVINAKDLAMVELFLKKASQPSEKRKAISMIANIIFHKLRRQFVPGSSEFLGRLISLHSAILGRPRAEHCAYWFFEARFEKNYDIMATVLDLGATQILAAKYREQWMASSHWDVSFKAWLQYPACDLDTLKHLLRNCIFDVEKLYVIKSRCDNIPDMEKESILNYTVRSGRVDLVHAVLEAGANPNGILQPNGRREYLICYRPMRRSAQGFSIVKHLLASGADLAGGDTPGSRPQDYASRGSDVYKLLKKATDKLATKNDPKNKRVSVRKTK</sequence>
<dbReference type="SUPFAM" id="SSF48403">
    <property type="entry name" value="Ankyrin repeat"/>
    <property type="match status" value="1"/>
</dbReference>
<keyword evidence="2" id="KW-1185">Reference proteome</keyword>
<evidence type="ECO:0000313" key="1">
    <source>
        <dbReference type="EMBL" id="KAF1968275.1"/>
    </source>
</evidence>
<evidence type="ECO:0000313" key="2">
    <source>
        <dbReference type="Proteomes" id="UP000800036"/>
    </source>
</evidence>
<gene>
    <name evidence="1" type="ORF">BU23DRAFT_602328</name>
</gene>
<organism evidence="1 2">
    <name type="scientific">Bimuria novae-zelandiae CBS 107.79</name>
    <dbReference type="NCBI Taxonomy" id="1447943"/>
    <lineage>
        <taxon>Eukaryota</taxon>
        <taxon>Fungi</taxon>
        <taxon>Dikarya</taxon>
        <taxon>Ascomycota</taxon>
        <taxon>Pezizomycotina</taxon>
        <taxon>Dothideomycetes</taxon>
        <taxon>Pleosporomycetidae</taxon>
        <taxon>Pleosporales</taxon>
        <taxon>Massarineae</taxon>
        <taxon>Didymosphaeriaceae</taxon>
        <taxon>Bimuria</taxon>
    </lineage>
</organism>